<proteinExistence type="predicted"/>
<feature type="transmembrane region" description="Helical" evidence="1">
    <location>
        <begin position="206"/>
        <end position="233"/>
    </location>
</feature>
<feature type="transmembrane region" description="Helical" evidence="1">
    <location>
        <begin position="501"/>
        <end position="528"/>
    </location>
</feature>
<protein>
    <submittedName>
        <fullName evidence="3">G_PROTEIN_RECEP_F1_2 domain-containing protein</fullName>
    </submittedName>
</protein>
<reference evidence="3" key="1">
    <citation type="submission" date="2016-11" db="UniProtKB">
        <authorList>
            <consortium name="WormBaseParasite"/>
        </authorList>
    </citation>
    <scope>IDENTIFICATION</scope>
</reference>
<keyword evidence="1" id="KW-1133">Transmembrane helix</keyword>
<dbReference type="Proteomes" id="UP000095287">
    <property type="component" value="Unplaced"/>
</dbReference>
<organism evidence="2 3">
    <name type="scientific">Steinernema glaseri</name>
    <dbReference type="NCBI Taxonomy" id="37863"/>
    <lineage>
        <taxon>Eukaryota</taxon>
        <taxon>Metazoa</taxon>
        <taxon>Ecdysozoa</taxon>
        <taxon>Nematoda</taxon>
        <taxon>Chromadorea</taxon>
        <taxon>Rhabditida</taxon>
        <taxon>Tylenchina</taxon>
        <taxon>Panagrolaimomorpha</taxon>
        <taxon>Strongyloidoidea</taxon>
        <taxon>Steinernematidae</taxon>
        <taxon>Steinernema</taxon>
    </lineage>
</organism>
<feature type="transmembrane region" description="Helical" evidence="1">
    <location>
        <begin position="417"/>
        <end position="437"/>
    </location>
</feature>
<feature type="transmembrane region" description="Helical" evidence="1">
    <location>
        <begin position="99"/>
        <end position="121"/>
    </location>
</feature>
<evidence type="ECO:0000313" key="2">
    <source>
        <dbReference type="Proteomes" id="UP000095287"/>
    </source>
</evidence>
<keyword evidence="1" id="KW-0472">Membrane</keyword>
<sequence length="586" mass="66446">MSLNFYSHEIHNVLHTVLGLFFVAISSVYIYVIVRKTPAPLNGYKFHFLYLNGCYQVALFFINLFGPYDVSIEEDGLVKLEFHGLVQYLPQKLLYVEGFVASFAILSIMSALLVSFLFRYCQVCHPKSRYSTVPAFRKAVDAFDSSSEAAIHFAISDHFMVFIGIVASYVISVIILSLTFIARVWWTLHVTTAQASKRTREMQRMLTITLIVCAAIPIIFGAIPIFLAIYAVIRRFEGSTMLFRFIFISFTAQGILNSISAMLLVKPYRTALFSWLRIKKSPQTIIVICLSVLAILFIVISTLYMYVVLRKTPQSLNAYKFHFLYLNGCYQVPVIFVSLLGPIEVTIKDDGTIKLEFYGVVQYLPQAWMHIEGTFSSFSIFSILSAVFLSFLFRYCQVCHPKSLYSTTPLIQKGVEAALATVIPVPLTVLFGIALSIDSQEEQAALSFTVSDYLMAFIVLISFLILAVSVLCWTFIGRIWWTARTKNGNVSKRTRQMQLMLTITLIVSGTIPFIFGIIPIFLAIYAVVLRVEGTFVMFRLLFISFTFQGILNCISTVLLVKPYRDVLFSWLRIKKSQQTVTVVRSV</sequence>
<keyword evidence="2" id="KW-1185">Reference proteome</keyword>
<feature type="transmembrane region" description="Helical" evidence="1">
    <location>
        <begin position="321"/>
        <end position="341"/>
    </location>
</feature>
<dbReference type="Pfam" id="PF10318">
    <property type="entry name" value="7TM_GPCR_Srh"/>
    <property type="match status" value="2"/>
</dbReference>
<feature type="transmembrane region" description="Helical" evidence="1">
    <location>
        <begin position="457"/>
        <end position="481"/>
    </location>
</feature>
<dbReference type="WBParaSite" id="L893_g15712.t1">
    <property type="protein sequence ID" value="L893_g15712.t1"/>
    <property type="gene ID" value="L893_g15712"/>
</dbReference>
<feature type="transmembrane region" description="Helical" evidence="1">
    <location>
        <begin position="375"/>
        <end position="396"/>
    </location>
</feature>
<evidence type="ECO:0000256" key="1">
    <source>
        <dbReference type="SAM" id="Phobius"/>
    </source>
</evidence>
<feature type="transmembrane region" description="Helical" evidence="1">
    <location>
        <begin position="159"/>
        <end position="186"/>
    </location>
</feature>
<feature type="transmembrane region" description="Helical" evidence="1">
    <location>
        <begin position="12"/>
        <end position="34"/>
    </location>
</feature>
<dbReference type="PANTHER" id="PTHR22941">
    <property type="entry name" value="SERPENTINE RECEPTOR"/>
    <property type="match status" value="1"/>
</dbReference>
<evidence type="ECO:0000313" key="3">
    <source>
        <dbReference type="WBParaSite" id="L893_g15712.t1"/>
    </source>
</evidence>
<keyword evidence="1" id="KW-0812">Transmembrane</keyword>
<feature type="transmembrane region" description="Helical" evidence="1">
    <location>
        <begin position="285"/>
        <end position="309"/>
    </location>
</feature>
<dbReference type="InterPro" id="IPR053220">
    <property type="entry name" value="Nematode_rcpt-like_serp_H"/>
</dbReference>
<feature type="transmembrane region" description="Helical" evidence="1">
    <location>
        <begin position="245"/>
        <end position="265"/>
    </location>
</feature>
<dbReference type="PANTHER" id="PTHR22941:SF26">
    <property type="entry name" value="SERPENTINE RECEPTOR, CLASS H"/>
    <property type="match status" value="1"/>
</dbReference>
<name>A0A1I7YEZ2_9BILA</name>
<dbReference type="AlphaFoldDB" id="A0A1I7YEZ2"/>
<accession>A0A1I7YEZ2</accession>
<feature type="transmembrane region" description="Helical" evidence="1">
    <location>
        <begin position="540"/>
        <end position="560"/>
    </location>
</feature>
<feature type="transmembrane region" description="Helical" evidence="1">
    <location>
        <begin position="46"/>
        <end position="66"/>
    </location>
</feature>
<dbReference type="InterPro" id="IPR019422">
    <property type="entry name" value="7TM_GPCR_serpentine_rcpt_Srh"/>
</dbReference>